<evidence type="ECO:0000313" key="2">
    <source>
        <dbReference type="Proteomes" id="UP000829398"/>
    </source>
</evidence>
<protein>
    <submittedName>
        <fullName evidence="1">Myosin2</fullName>
    </submittedName>
</protein>
<dbReference type="Proteomes" id="UP000829398">
    <property type="component" value="Chromosome 9"/>
</dbReference>
<proteinExistence type="predicted"/>
<keyword evidence="2" id="KW-1185">Reference proteome</keyword>
<comment type="caution">
    <text evidence="1">The sequence shown here is derived from an EMBL/GenBank/DDBJ whole genome shotgun (WGS) entry which is preliminary data.</text>
</comment>
<dbReference type="EMBL" id="CM039178">
    <property type="protein sequence ID" value="KAH9681457.1"/>
    <property type="molecule type" value="Genomic_DNA"/>
</dbReference>
<accession>A0ACB8I4Q9</accession>
<gene>
    <name evidence="1" type="ORF">KPL71_026985</name>
</gene>
<organism evidence="1 2">
    <name type="scientific">Citrus sinensis</name>
    <name type="common">Sweet orange</name>
    <name type="synonym">Citrus aurantium var. sinensis</name>
    <dbReference type="NCBI Taxonomy" id="2711"/>
    <lineage>
        <taxon>Eukaryota</taxon>
        <taxon>Viridiplantae</taxon>
        <taxon>Streptophyta</taxon>
        <taxon>Embryophyta</taxon>
        <taxon>Tracheophyta</taxon>
        <taxon>Spermatophyta</taxon>
        <taxon>Magnoliopsida</taxon>
        <taxon>eudicotyledons</taxon>
        <taxon>Gunneridae</taxon>
        <taxon>Pentapetalae</taxon>
        <taxon>rosids</taxon>
        <taxon>malvids</taxon>
        <taxon>Sapindales</taxon>
        <taxon>Rutaceae</taxon>
        <taxon>Aurantioideae</taxon>
        <taxon>Citrus</taxon>
    </lineage>
</organism>
<evidence type="ECO:0000313" key="1">
    <source>
        <dbReference type="EMBL" id="KAH9681457.1"/>
    </source>
</evidence>
<sequence>MYEEAAPVGLVVGSIVWTEDPEEAWIDGEVEEVNDEDIKIACTSGKTVVAKASNVYPKDPEFPQCGVDDMTKLAYLHEPGVLQNLRCRYDVNEIYTYTGNILIAVNPFRRLPHLYDNHMMEQYKGASLGELSPHPFAIADSAYRLMINEGMSQSILVSGESGAGKTESTKMLMQYLAYMGGRTATEKQSVEQQVLESNPVLEAFGNAKTLRNNNSSRFGKFVELQFDERGRISGAAIRTYLLERSRVCQVSDPERNYHCFYMLCAGPAEDIEKYKLGNPRMFHYLNQSNFYELDGVDESKEYVKTRKAMEVVGINSDEQDAIFRVVAAILHLGNVEFAKGEEADSSEPKDEKSRSHLKTAAELFMCDEKSLEDSMCKRVIMTRDESITKWLDPAAAALNRDALAKIVYSRLFDWLVNKINNTIGQDPNSKVLIGVLDIYGFESFKTNSFEQFCINLTNEKLQQHFNQHVFKMEQEEYTREEIDWSYIEFIDNQDVLDLIEKKPGGIIALLDEACMFPRSTHGTFAQKLYQTFKDHKRFSKPKLSLTDFTICHYAGDVTYQTELFLDKNKDYVVPEHQAVLSASGCPFVSGLFPPLTEESSKSSKFSSIGSRFKQQLQALLETLSATEPHYIRCVKPNNVLKPSIFENTNVLQQLRCGGVLEAIRISCAGYPTRKMFHEFLSRFRILAPKVFDGSCDEVTACKRLLQKVNLKGYQIGKTKVFLRVGQMAELDTRRTQVLGQSAIIIQSKVRSYFAHKRFNLLRCAAIQIQTLCRGQNGRYQYERMRREAASVKIQKYSRMCLARKDYHKLRSSAISIQTGLRGMAAHNDLRLMKQTKAAIVIQAAKETGALQAAKSKLEKEVEELTWRLQLEKRMRADLEEAKTQENAKLKSALQEMQQQFEETKTLLIKEREAAKKTTEALLIMEREAAEKEAVQVPVIREVPVIDHVMVNKLTAENEELKALVSSLEKKIDETERKFEETNKLSEERLKEALEAESKIIELKTCMQRLEEKLSDIETEDQILRHQALFNSSSRKMSEQLSMKTPALQNGHHEPQSATAAKSFGTEADSQLRKSQIERQHENLDALLKCVSQDLGFSQEKPVAAFTIYKCLLHWGSFEAEKTSVFDRLIQLIGSAIENPDSNDHLAYWLSNASTLLFLLQCSLKASGAAGSSQRKPPQPTSFFGRMTQTLIYFSMSCNVSQGFRSSSASLSVDVVRQVEAKYPALLFKQQLTAYVETFYGIIRDNLKKDLSPHLSSCIQVPRVLIQRIFTQIFSYINVQLFNSLLLRRECCTFSNGEYVKQGLAELELWCGEAKEEVLLGMNSNTRGRPLDSWYVTCVRKCKCGSFTFLSCFVNALVIHQKTRISYDEITNDLCPVLSVQQLYRVCTLYWDDDYNTQSVSPDVISSMKILMTDDSNEDDSNSFLLDDNSSIPFSVDDLSSTFQEKDFSDVKPAAELLENPAFQFLEE</sequence>
<name>A0ACB8I4Q9_CITSI</name>
<reference evidence="2" key="1">
    <citation type="journal article" date="2023" name="Hortic. Res.">
        <title>A chromosome-level phased genome enabling allele-level studies in sweet orange: a case study on citrus Huanglongbing tolerance.</title>
        <authorList>
            <person name="Wu B."/>
            <person name="Yu Q."/>
            <person name="Deng Z."/>
            <person name="Duan Y."/>
            <person name="Luo F."/>
            <person name="Gmitter F. Jr."/>
        </authorList>
    </citation>
    <scope>NUCLEOTIDE SEQUENCE [LARGE SCALE GENOMIC DNA]</scope>
    <source>
        <strain evidence="2">cv. Valencia</strain>
    </source>
</reference>